<dbReference type="EMBL" id="LQMT02000005">
    <property type="protein sequence ID" value="ONF74335.1"/>
    <property type="molecule type" value="Genomic_DNA"/>
</dbReference>
<name>A0A1W2M2T7_9PSEU</name>
<keyword evidence="1" id="KW-1133">Transmembrane helix</keyword>
<comment type="caution">
    <text evidence="2">The sequence shown here is derived from an EMBL/GenBank/DDBJ whole genome shotgun (WGS) entry which is preliminary data.</text>
</comment>
<sequence length="112" mass="11950">MDALRATPLPVLRAEIAELSRHGTIPRWLRLIRDGGSDELNALADAVLGYFRKHLAPDWPVVADAIAGAVYGARDVAAAVYGLVMFLTASLFGYLVTRAREPAARQGGPGPP</sequence>
<dbReference type="Proteomes" id="UP000076660">
    <property type="component" value="Unassembled WGS sequence"/>
</dbReference>
<evidence type="ECO:0000313" key="3">
    <source>
        <dbReference type="Proteomes" id="UP000076660"/>
    </source>
</evidence>
<proteinExistence type="predicted"/>
<dbReference type="AlphaFoldDB" id="A0A1W2M2T7"/>
<evidence type="ECO:0000256" key="1">
    <source>
        <dbReference type="SAM" id="Phobius"/>
    </source>
</evidence>
<keyword evidence="1" id="KW-0812">Transmembrane</keyword>
<gene>
    <name evidence="2" type="ORF">AVR91_0203275</name>
</gene>
<evidence type="ECO:0000313" key="2">
    <source>
        <dbReference type="EMBL" id="ONF74335.1"/>
    </source>
</evidence>
<reference evidence="2 3" key="1">
    <citation type="submission" date="2016-12" db="EMBL/GenBank/DDBJ databases">
        <title>Amycolatopsis keratiniphila subsp. keratiniphila genome sequencing and assembly.</title>
        <authorList>
            <person name="Mayilraj S."/>
            <person name="Kaur N."/>
        </authorList>
    </citation>
    <scope>NUCLEOTIDE SEQUENCE [LARGE SCALE GENOMIC DNA]</scope>
    <source>
        <strain evidence="2 3">DSM 44409</strain>
    </source>
</reference>
<accession>A0A1W2M2T7</accession>
<feature type="transmembrane region" description="Helical" evidence="1">
    <location>
        <begin position="78"/>
        <end position="96"/>
    </location>
</feature>
<organism evidence="2 3">
    <name type="scientific">Amycolatopsis keratiniphila subsp. keratiniphila</name>
    <dbReference type="NCBI Taxonomy" id="227715"/>
    <lineage>
        <taxon>Bacteria</taxon>
        <taxon>Bacillati</taxon>
        <taxon>Actinomycetota</taxon>
        <taxon>Actinomycetes</taxon>
        <taxon>Pseudonocardiales</taxon>
        <taxon>Pseudonocardiaceae</taxon>
        <taxon>Amycolatopsis</taxon>
        <taxon>Amycolatopsis japonica group</taxon>
    </lineage>
</organism>
<protein>
    <submittedName>
        <fullName evidence="2">Uncharacterized protein</fullName>
    </submittedName>
</protein>
<keyword evidence="1" id="KW-0472">Membrane</keyword>